<dbReference type="Proteomes" id="UP000294933">
    <property type="component" value="Unassembled WGS sequence"/>
</dbReference>
<dbReference type="VEuPathDB" id="FungiDB:BD410DRAFT_788253"/>
<proteinExistence type="predicted"/>
<name>A0A4Y7Q6N0_9AGAM</name>
<evidence type="ECO:0000313" key="2">
    <source>
        <dbReference type="Proteomes" id="UP000294933"/>
    </source>
</evidence>
<evidence type="ECO:0000313" key="1">
    <source>
        <dbReference type="EMBL" id="TDL22878.1"/>
    </source>
</evidence>
<dbReference type="AlphaFoldDB" id="A0A4Y7Q6N0"/>
<organism evidence="1 2">
    <name type="scientific">Rickenella mellea</name>
    <dbReference type="NCBI Taxonomy" id="50990"/>
    <lineage>
        <taxon>Eukaryota</taxon>
        <taxon>Fungi</taxon>
        <taxon>Dikarya</taxon>
        <taxon>Basidiomycota</taxon>
        <taxon>Agaricomycotina</taxon>
        <taxon>Agaricomycetes</taxon>
        <taxon>Hymenochaetales</taxon>
        <taxon>Rickenellaceae</taxon>
        <taxon>Rickenella</taxon>
    </lineage>
</organism>
<reference evidence="1 2" key="1">
    <citation type="submission" date="2018-06" db="EMBL/GenBank/DDBJ databases">
        <title>A transcriptomic atlas of mushroom development highlights an independent origin of complex multicellularity.</title>
        <authorList>
            <consortium name="DOE Joint Genome Institute"/>
            <person name="Krizsan K."/>
            <person name="Almasi E."/>
            <person name="Merenyi Z."/>
            <person name="Sahu N."/>
            <person name="Viragh M."/>
            <person name="Koszo T."/>
            <person name="Mondo S."/>
            <person name="Kiss B."/>
            <person name="Balint B."/>
            <person name="Kues U."/>
            <person name="Barry K."/>
            <person name="Hegedus J.C."/>
            <person name="Henrissat B."/>
            <person name="Johnson J."/>
            <person name="Lipzen A."/>
            <person name="Ohm R."/>
            <person name="Nagy I."/>
            <person name="Pangilinan J."/>
            <person name="Yan J."/>
            <person name="Xiong Y."/>
            <person name="Grigoriev I.V."/>
            <person name="Hibbett D.S."/>
            <person name="Nagy L.G."/>
        </authorList>
    </citation>
    <scope>NUCLEOTIDE SEQUENCE [LARGE SCALE GENOMIC DNA]</scope>
    <source>
        <strain evidence="1 2">SZMC22713</strain>
    </source>
</reference>
<sequence length="111" mass="12420">MAFGWLVSASSIDLGHHSHSIPCPVCRVWCLKVSWGSDGRYLWVLNSLDSTPPSSVNIQVFRCVLGFGMTVSAGLLDLVPDLCTLPEPVRRIWCRKVSKVSDGWYLRVWSI</sequence>
<protein>
    <submittedName>
        <fullName evidence="1">Uncharacterized protein</fullName>
    </submittedName>
</protein>
<dbReference type="EMBL" id="ML170173">
    <property type="protein sequence ID" value="TDL22878.1"/>
    <property type="molecule type" value="Genomic_DNA"/>
</dbReference>
<accession>A0A4Y7Q6N0</accession>
<gene>
    <name evidence="1" type="ORF">BD410DRAFT_788253</name>
</gene>
<keyword evidence="2" id="KW-1185">Reference proteome</keyword>